<name>A0ABX2DGC8_9SPHI</name>
<dbReference type="EMBL" id="JABMKV010000005">
    <property type="protein sequence ID" value="NQX33164.1"/>
    <property type="molecule type" value="Genomic_DNA"/>
</dbReference>
<dbReference type="PROSITE" id="PS01033">
    <property type="entry name" value="GLOBIN"/>
    <property type="match status" value="1"/>
</dbReference>
<dbReference type="InterPro" id="IPR012292">
    <property type="entry name" value="Globin/Proto"/>
</dbReference>
<keyword evidence="5" id="KW-0813">Transport</keyword>
<evidence type="ECO:0000313" key="7">
    <source>
        <dbReference type="EMBL" id="NQX33164.1"/>
    </source>
</evidence>
<evidence type="ECO:0000256" key="3">
    <source>
        <dbReference type="ARBA" id="ARBA00022723"/>
    </source>
</evidence>
<protein>
    <recommendedName>
        <fullName evidence="6">Globin domain-containing protein</fullName>
    </recommendedName>
</protein>
<sequence>MKPENIELVQKSWFLIAQMDKKVLGKLFYTRLFKIAPEVKPMFNKRTMPAQYEKLLDMLSYIIHHVDHLDTIAENIAGLAKRHVAYGVKAEHYQAVGTALLWSLGQGFGKYWEEEFTVAWNEVYGIIAAKMIAAGIN</sequence>
<keyword evidence="4" id="KW-0408">Iron</keyword>
<evidence type="ECO:0000259" key="6">
    <source>
        <dbReference type="PROSITE" id="PS01033"/>
    </source>
</evidence>
<organism evidence="7 8">
    <name type="scientific">Pedobacter boryungensis</name>
    <dbReference type="NCBI Taxonomy" id="869962"/>
    <lineage>
        <taxon>Bacteria</taxon>
        <taxon>Pseudomonadati</taxon>
        <taxon>Bacteroidota</taxon>
        <taxon>Sphingobacteriia</taxon>
        <taxon>Sphingobacteriales</taxon>
        <taxon>Sphingobacteriaceae</taxon>
        <taxon>Pedobacter</taxon>
    </lineage>
</organism>
<evidence type="ECO:0000256" key="4">
    <source>
        <dbReference type="ARBA" id="ARBA00023004"/>
    </source>
</evidence>
<evidence type="ECO:0000256" key="2">
    <source>
        <dbReference type="ARBA" id="ARBA00022621"/>
    </source>
</evidence>
<dbReference type="PANTHER" id="PTHR43396">
    <property type="entry name" value="FLAVOHEMOPROTEIN"/>
    <property type="match status" value="1"/>
</dbReference>
<feature type="domain" description="Globin" evidence="6">
    <location>
        <begin position="1"/>
        <end position="136"/>
    </location>
</feature>
<keyword evidence="8" id="KW-1185">Reference proteome</keyword>
<evidence type="ECO:0000256" key="1">
    <source>
        <dbReference type="ARBA" id="ARBA00022617"/>
    </source>
</evidence>
<keyword evidence="2 5" id="KW-0561">Oxygen transport</keyword>
<dbReference type="InterPro" id="IPR000971">
    <property type="entry name" value="Globin"/>
</dbReference>
<dbReference type="Pfam" id="PF00042">
    <property type="entry name" value="Globin"/>
    <property type="match status" value="1"/>
</dbReference>
<proteinExistence type="inferred from homology"/>
<evidence type="ECO:0000313" key="8">
    <source>
        <dbReference type="Proteomes" id="UP000762110"/>
    </source>
</evidence>
<dbReference type="SUPFAM" id="SSF46458">
    <property type="entry name" value="Globin-like"/>
    <property type="match status" value="1"/>
</dbReference>
<gene>
    <name evidence="7" type="ORF">HQN85_15610</name>
</gene>
<dbReference type="Gene3D" id="1.10.490.10">
    <property type="entry name" value="Globins"/>
    <property type="match status" value="1"/>
</dbReference>
<reference evidence="7 8" key="1">
    <citation type="submission" date="2020-05" db="EMBL/GenBank/DDBJ databases">
        <title>Description of Pedobacter foliorum sp. nov.</title>
        <authorList>
            <person name="Qi S."/>
            <person name="Carlier A."/>
            <person name="Cnockaert M."/>
            <person name="Vandamme P."/>
        </authorList>
    </citation>
    <scope>NUCLEOTIDE SEQUENCE [LARGE SCALE GENOMIC DNA]</scope>
    <source>
        <strain evidence="7 8">LMG 31300</strain>
    </source>
</reference>
<dbReference type="Proteomes" id="UP000762110">
    <property type="component" value="Unassembled WGS sequence"/>
</dbReference>
<accession>A0ABX2DGC8</accession>
<dbReference type="RefSeq" id="WP_173274008.1">
    <property type="nucleotide sequence ID" value="NZ_JABMKV010000005.1"/>
</dbReference>
<comment type="caution">
    <text evidence="7">The sequence shown here is derived from an EMBL/GenBank/DDBJ whole genome shotgun (WGS) entry which is preliminary data.</text>
</comment>
<comment type="similarity">
    <text evidence="5">Belongs to the globin family.</text>
</comment>
<dbReference type="InterPro" id="IPR009050">
    <property type="entry name" value="Globin-like_sf"/>
</dbReference>
<keyword evidence="1 5" id="KW-0349">Heme</keyword>
<dbReference type="PANTHER" id="PTHR43396:SF3">
    <property type="entry name" value="FLAVOHEMOPROTEIN"/>
    <property type="match status" value="1"/>
</dbReference>
<evidence type="ECO:0000256" key="5">
    <source>
        <dbReference type="RuleBase" id="RU000356"/>
    </source>
</evidence>
<keyword evidence="3" id="KW-0479">Metal-binding</keyword>